<protein>
    <recommendedName>
        <fullName evidence="6">Host specificity protein</fullName>
    </recommendedName>
</protein>
<dbReference type="Proteomes" id="UP000036790">
    <property type="component" value="Unassembled WGS sequence"/>
</dbReference>
<dbReference type="Pfam" id="PF13547">
    <property type="entry name" value="GTA_TIM"/>
    <property type="match status" value="1"/>
</dbReference>
<comment type="caution">
    <text evidence="4">The sequence shown here is derived from an EMBL/GenBank/DDBJ whole genome shotgun (WGS) entry which is preliminary data.</text>
</comment>
<evidence type="ECO:0000259" key="1">
    <source>
        <dbReference type="Pfam" id="PF13547"/>
    </source>
</evidence>
<feature type="domain" description="Tip attachment protein J" evidence="2">
    <location>
        <begin position="794"/>
        <end position="958"/>
    </location>
</feature>
<evidence type="ECO:0000259" key="3">
    <source>
        <dbReference type="Pfam" id="PF23666"/>
    </source>
</evidence>
<dbReference type="InterPro" id="IPR025195">
    <property type="entry name" value="GTA_TIM_dom"/>
</dbReference>
<dbReference type="InterPro" id="IPR056490">
    <property type="entry name" value="Rcc01698_C"/>
</dbReference>
<feature type="domain" description="Rcc01698-like C-terminal" evidence="3">
    <location>
        <begin position="1057"/>
        <end position="1150"/>
    </location>
</feature>
<organism evidence="4 5">
    <name type="scientific">Xanthomonas oryzae</name>
    <dbReference type="NCBI Taxonomy" id="347"/>
    <lineage>
        <taxon>Bacteria</taxon>
        <taxon>Pseudomonadati</taxon>
        <taxon>Pseudomonadota</taxon>
        <taxon>Gammaproteobacteria</taxon>
        <taxon>Lysobacterales</taxon>
        <taxon>Lysobacteraceae</taxon>
        <taxon>Xanthomonas</taxon>
    </lineage>
</organism>
<dbReference type="SUPFAM" id="SSF51445">
    <property type="entry name" value="(Trans)glycosidases"/>
    <property type="match status" value="1"/>
</dbReference>
<name>A0AAP1EYK7_9XANT</name>
<evidence type="ECO:0000313" key="4">
    <source>
        <dbReference type="EMBL" id="KOR44271.1"/>
    </source>
</evidence>
<sequence length="1287" mass="140368">MGGSARQLAGGVVGAVVGYFASGGNPAGIAWGFSIGAGLAASTITTHVNTPRLTDVTNQTSTVGGTIAQGSGSFPCSGNLIWTSELVEKQIKKKSGGKGGGGGTTTTSYQYFRSYAIGVCLGEIDTFLIIKRNGKVVYTADPGASLDDVAYSKEWASRVALYVGSESQMPDPTIEAVEGVGNVAAFRGLAYIVVKSDDLTDLLGAVPQYEFVVSRTIRRVDDPVLNGIRAVTLIPATGEFLYATTRHLARLGSQFNAPTQFNFLANNGKSDIANAMDLLDRTLPHCTTVALVVSWFGTDLRADQCEILPGWAKGDEWGHIYWSGGNANQWQVNGSRWNGDGGRVWMITGAGAHGQRPVYGSTPSDTSIIEAIAFLKSRGKRVIFYPFIMMDIPASNTKPNPYDPGARQPVNPWRGRITCFPAYGVAGSPDGTSAAGAQVDTFFTRDYGFNRFISHYIDLCQQAGGVDVFLIGSELVGLTKVRDARTSCRAVTHLRALAARCKAAMPGCKVGYAADWTEYKGQQYGRDLIFGMDALWADAAIDFIGIDNYLPIADVRQEQSGSLIYNVDYLKSNIEGGEYFDWYYADRANNVKVNITDGAYGEPWVYRQKDIRSFWSHRHFNRIDGVRQPTPTAWVPTSKPIWFTEYGCPAINRGPNQPNVFFDASSSESSLPYFSTGARDDAAQYAYYRAMIEYWRDNGGQMLDAANMVAWTWDVRPFPNFPNERVWNGRQSAGYYWADHNNYPRGHWLQGRLGNASIAAQIQEIAAQVGVDEQSLDLSSLASVQMSGYRLASETTAVKAIEPMQMAYLFDVADFDKRIHFVRRGQWPVATIAYEDLVEAHAEEDAPLNIERVEETTLLRKLSLTAFDPTLGYQTNTQFAERRVGTIQATSESSQELPMTIPPDDLASIALRRLKIAWGERDRAQFHTTLKYAYVTPTDEVWVEDDNGVFHRLRIERVMEDSGILSFEGSRAASFIYDAQADGVAAYPPSSTTPGLIGDTSLYVLDLPVLKDTQDVLGVYVAILGDGAGWNGAAIQISIDGGQSVYQTVTAPVDSSVGFTTVDLFAEQSATYLSDQRLSITMNDAPESITQSAKLNYGNRMAIQTPEGAWAVVQFDQVQTHDDGSYVLSGLVRGRYNTSTGAIPAGAVCVLLNDYTYFLQMESWMAAATLHVRAVSNGLVADEVPWRGYSALRKSQTEWPPSMVTARRDASDAVTVSWIGRGRIGAEIAARNSQYFTGYKVTWSDGVTSTTTQTSVTRAAVPVGVTVRVCGTNLITGDGADSTSVRT</sequence>
<proteinExistence type="predicted"/>
<feature type="domain" description="GTA TIM-barrel-like" evidence="1">
    <location>
        <begin position="447"/>
        <end position="722"/>
    </location>
</feature>
<reference evidence="4 5" key="2">
    <citation type="submission" date="2015-09" db="EMBL/GenBank/DDBJ databases">
        <title>Draft genome sequence of Xanthomonas oryzae pv. USA str. X11-5A.</title>
        <authorList>
            <person name="Knight B.M."/>
            <person name="Roberts D.P."/>
            <person name="Lin D."/>
            <person name="Hari K."/>
            <person name="Fletcher J."/>
            <person name="Melcher U."/>
            <person name="Blagden T."/>
            <person name="Winegar R.A."/>
        </authorList>
    </citation>
    <scope>NUCLEOTIDE SEQUENCE [LARGE SCALE GENOMIC DNA]</scope>
    <source>
        <strain evidence="4 5">X11-5A</strain>
    </source>
</reference>
<dbReference type="Gene3D" id="3.20.20.80">
    <property type="entry name" value="Glycosidases"/>
    <property type="match status" value="1"/>
</dbReference>
<accession>A0AAP1EYK7</accession>
<evidence type="ECO:0000259" key="2">
    <source>
        <dbReference type="Pfam" id="PF13550"/>
    </source>
</evidence>
<dbReference type="CDD" id="cd19607">
    <property type="entry name" value="GTA_TIM-barrel-like"/>
    <property type="match status" value="1"/>
</dbReference>
<dbReference type="Pfam" id="PF23666">
    <property type="entry name" value="Rcc01698_C"/>
    <property type="match status" value="1"/>
</dbReference>
<evidence type="ECO:0000313" key="5">
    <source>
        <dbReference type="Proteomes" id="UP000036790"/>
    </source>
</evidence>
<dbReference type="RefSeq" id="WP_019301696.1">
    <property type="nucleotide sequence ID" value="NZ_CP036251.1"/>
</dbReference>
<reference evidence="4 5" key="1">
    <citation type="submission" date="2015-07" db="EMBL/GenBank/DDBJ databases">
        <authorList>
            <consortium name="Consortium for Microbial Forensics and Genomics (microFORGE)"/>
            <person name="Knight B.M."/>
            <person name="Roberts D.P."/>
            <person name="Lin D."/>
            <person name="Hari K."/>
            <person name="Fletcher J."/>
            <person name="Melcher U."/>
            <person name="Blagden T."/>
            <person name="Winegar R.A."/>
        </authorList>
    </citation>
    <scope>NUCLEOTIDE SEQUENCE [LARGE SCALE GENOMIC DNA]</scope>
    <source>
        <strain evidence="4 5">X11-5A</strain>
    </source>
</reference>
<dbReference type="InterPro" id="IPR032876">
    <property type="entry name" value="J_dom"/>
</dbReference>
<evidence type="ECO:0008006" key="6">
    <source>
        <dbReference type="Google" id="ProtNLM"/>
    </source>
</evidence>
<dbReference type="EMBL" id="LHUJ01000198">
    <property type="protein sequence ID" value="KOR44271.1"/>
    <property type="molecule type" value="Genomic_DNA"/>
</dbReference>
<dbReference type="Pfam" id="PF13550">
    <property type="entry name" value="Phage-tail_3"/>
    <property type="match status" value="1"/>
</dbReference>
<dbReference type="InterPro" id="IPR017853">
    <property type="entry name" value="GH"/>
</dbReference>
<gene>
    <name evidence="4" type="ORF">ADT25_10975</name>
</gene>